<comment type="caution">
    <text evidence="2">The sequence shown here is derived from an EMBL/GenBank/DDBJ whole genome shotgun (WGS) entry which is preliminary data.</text>
</comment>
<name>A0A4Y2IIV2_ARAVE</name>
<dbReference type="SUPFAM" id="SSF53098">
    <property type="entry name" value="Ribonuclease H-like"/>
    <property type="match status" value="1"/>
</dbReference>
<dbReference type="Gene3D" id="3.30.420.10">
    <property type="entry name" value="Ribonuclease H-like superfamily/Ribonuclease H"/>
    <property type="match status" value="1"/>
</dbReference>
<dbReference type="EMBL" id="BGPR01002692">
    <property type="protein sequence ID" value="GBM77480.1"/>
    <property type="molecule type" value="Genomic_DNA"/>
</dbReference>
<dbReference type="GO" id="GO:0004523">
    <property type="term" value="F:RNA-DNA hybrid ribonuclease activity"/>
    <property type="evidence" value="ECO:0007669"/>
    <property type="project" value="InterPro"/>
</dbReference>
<dbReference type="PROSITE" id="PS50879">
    <property type="entry name" value="RNASE_H_1"/>
    <property type="match status" value="1"/>
</dbReference>
<sequence>MVGLSWVKAHEGIPGNELPDQQAKLAITSKPPNAAVTVTLVIPRSSVPESASRRARSRPCAASQLAVPRISNVARISKQNFAARQRSYLK</sequence>
<dbReference type="GO" id="GO:0003676">
    <property type="term" value="F:nucleic acid binding"/>
    <property type="evidence" value="ECO:0007669"/>
    <property type="project" value="InterPro"/>
</dbReference>
<reference evidence="2 3" key="1">
    <citation type="journal article" date="2019" name="Sci. Rep.">
        <title>Orb-weaving spider Araneus ventricosus genome elucidates the spidroin gene catalogue.</title>
        <authorList>
            <person name="Kono N."/>
            <person name="Nakamura H."/>
            <person name="Ohtoshi R."/>
            <person name="Moran D.A.P."/>
            <person name="Shinohara A."/>
            <person name="Yoshida Y."/>
            <person name="Fujiwara M."/>
            <person name="Mori M."/>
            <person name="Tomita M."/>
            <person name="Arakawa K."/>
        </authorList>
    </citation>
    <scope>NUCLEOTIDE SEQUENCE [LARGE SCALE GENOMIC DNA]</scope>
</reference>
<feature type="domain" description="RNase H type-1" evidence="1">
    <location>
        <begin position="1"/>
        <end position="28"/>
    </location>
</feature>
<evidence type="ECO:0000313" key="3">
    <source>
        <dbReference type="Proteomes" id="UP000499080"/>
    </source>
</evidence>
<evidence type="ECO:0000259" key="1">
    <source>
        <dbReference type="PROSITE" id="PS50879"/>
    </source>
</evidence>
<evidence type="ECO:0000313" key="2">
    <source>
        <dbReference type="EMBL" id="GBM77480.1"/>
    </source>
</evidence>
<dbReference type="InterPro" id="IPR036397">
    <property type="entry name" value="RNaseH_sf"/>
</dbReference>
<accession>A0A4Y2IIV2</accession>
<dbReference type="Proteomes" id="UP000499080">
    <property type="component" value="Unassembled WGS sequence"/>
</dbReference>
<dbReference type="AlphaFoldDB" id="A0A4Y2IIV2"/>
<keyword evidence="3" id="KW-1185">Reference proteome</keyword>
<proteinExistence type="predicted"/>
<dbReference type="InterPro" id="IPR002156">
    <property type="entry name" value="RNaseH_domain"/>
</dbReference>
<organism evidence="2 3">
    <name type="scientific">Araneus ventricosus</name>
    <name type="common">Orbweaver spider</name>
    <name type="synonym">Epeira ventricosa</name>
    <dbReference type="NCBI Taxonomy" id="182803"/>
    <lineage>
        <taxon>Eukaryota</taxon>
        <taxon>Metazoa</taxon>
        <taxon>Ecdysozoa</taxon>
        <taxon>Arthropoda</taxon>
        <taxon>Chelicerata</taxon>
        <taxon>Arachnida</taxon>
        <taxon>Araneae</taxon>
        <taxon>Araneomorphae</taxon>
        <taxon>Entelegynae</taxon>
        <taxon>Araneoidea</taxon>
        <taxon>Araneidae</taxon>
        <taxon>Araneus</taxon>
    </lineage>
</organism>
<protein>
    <recommendedName>
        <fullName evidence="1">RNase H type-1 domain-containing protein</fullName>
    </recommendedName>
</protein>
<dbReference type="InterPro" id="IPR012337">
    <property type="entry name" value="RNaseH-like_sf"/>
</dbReference>
<gene>
    <name evidence="2" type="ORF">AVEN_94288_1</name>
</gene>